<dbReference type="InterPro" id="IPR021529">
    <property type="entry name" value="DUF2798"/>
</dbReference>
<comment type="caution">
    <text evidence="2">The sequence shown here is derived from an EMBL/GenBank/DDBJ whole genome shotgun (WGS) entry which is preliminary data.</text>
</comment>
<evidence type="ECO:0000256" key="1">
    <source>
        <dbReference type="SAM" id="Phobius"/>
    </source>
</evidence>
<proteinExistence type="predicted"/>
<keyword evidence="1" id="KW-0472">Membrane</keyword>
<dbReference type="EMBL" id="JAPJDZ010000082">
    <property type="protein sequence ID" value="MDP5137978.1"/>
    <property type="molecule type" value="Genomic_DNA"/>
</dbReference>
<sequence>MNKVFLIERLLMPFILSILMTCVISLVSIIKALGLQGFTAVGWLNAWLWSWCVAFPTLLVLLPLVRRFTQSILHKVTANAEQHGLHNTHNRS</sequence>
<keyword evidence="1" id="KW-1133">Transmembrane helix</keyword>
<dbReference type="Proteomes" id="UP001231109">
    <property type="component" value="Unassembled WGS sequence"/>
</dbReference>
<evidence type="ECO:0000313" key="2">
    <source>
        <dbReference type="EMBL" id="MDP5137978.1"/>
    </source>
</evidence>
<keyword evidence="3" id="KW-1185">Reference proteome</keyword>
<protein>
    <submittedName>
        <fullName evidence="2">DUF2798 domain-containing protein</fullName>
    </submittedName>
</protein>
<organism evidence="2 3">
    <name type="scientific">Rheinheimera baltica</name>
    <dbReference type="NCBI Taxonomy" id="67576"/>
    <lineage>
        <taxon>Bacteria</taxon>
        <taxon>Pseudomonadati</taxon>
        <taxon>Pseudomonadota</taxon>
        <taxon>Gammaproteobacteria</taxon>
        <taxon>Chromatiales</taxon>
        <taxon>Chromatiaceae</taxon>
        <taxon>Rheinheimera</taxon>
    </lineage>
</organism>
<evidence type="ECO:0000313" key="3">
    <source>
        <dbReference type="Proteomes" id="UP001231109"/>
    </source>
</evidence>
<gene>
    <name evidence="2" type="ORF">ORJ04_18675</name>
</gene>
<keyword evidence="1" id="KW-0812">Transmembrane</keyword>
<name>A0ABT9I3M1_9GAMM</name>
<dbReference type="Pfam" id="PF11391">
    <property type="entry name" value="DUF2798"/>
    <property type="match status" value="1"/>
</dbReference>
<accession>A0ABT9I3M1</accession>
<feature type="transmembrane region" description="Helical" evidence="1">
    <location>
        <begin position="46"/>
        <end position="65"/>
    </location>
</feature>
<reference evidence="2 3" key="1">
    <citation type="submission" date="2022-11" db="EMBL/GenBank/DDBJ databases">
        <title>Viruses from the air-sea interface of a natural surface slick.</title>
        <authorList>
            <person name="Rahlff J."/>
            <person name="Holmfeldt K."/>
        </authorList>
    </citation>
    <scope>NUCLEOTIDE SEQUENCE [LARGE SCALE GENOMIC DNA]</scope>
    <source>
        <strain evidence="2 3">SMS4</strain>
    </source>
</reference>
<feature type="transmembrane region" description="Helical" evidence="1">
    <location>
        <begin position="12"/>
        <end position="34"/>
    </location>
</feature>
<dbReference type="RefSeq" id="WP_305977169.1">
    <property type="nucleotide sequence ID" value="NZ_JAPJDZ010000082.1"/>
</dbReference>